<accession>X1PP60</accession>
<dbReference type="EMBL" id="BARV01036937">
    <property type="protein sequence ID" value="GAI58072.1"/>
    <property type="molecule type" value="Genomic_DNA"/>
</dbReference>
<comment type="caution">
    <text evidence="1">The sequence shown here is derived from an EMBL/GenBank/DDBJ whole genome shotgun (WGS) entry which is preliminary data.</text>
</comment>
<reference evidence="1" key="1">
    <citation type="journal article" date="2014" name="Front. Microbiol.">
        <title>High frequency of phylogenetically diverse reductive dehalogenase-homologous genes in deep subseafloor sedimentary metagenomes.</title>
        <authorList>
            <person name="Kawai M."/>
            <person name="Futagami T."/>
            <person name="Toyoda A."/>
            <person name="Takaki Y."/>
            <person name="Nishi S."/>
            <person name="Hori S."/>
            <person name="Arai W."/>
            <person name="Tsubouchi T."/>
            <person name="Morono Y."/>
            <person name="Uchiyama I."/>
            <person name="Ito T."/>
            <person name="Fujiyama A."/>
            <person name="Inagaki F."/>
            <person name="Takami H."/>
        </authorList>
    </citation>
    <scope>NUCLEOTIDE SEQUENCE</scope>
    <source>
        <strain evidence="1">Expedition CK06-06</strain>
    </source>
</reference>
<sequence>MNEASEPIEYEKGYALIRALVRKEVTREDFDKNKEIEKETLLEQKKSKFFQSCLLKMREEKGVKIRYELFLKINSDVISRIAGEE</sequence>
<protein>
    <recommendedName>
        <fullName evidence="2">Trigger factor C-terminal domain-containing protein</fullName>
    </recommendedName>
</protein>
<dbReference type="AlphaFoldDB" id="X1PP60"/>
<evidence type="ECO:0008006" key="2">
    <source>
        <dbReference type="Google" id="ProtNLM"/>
    </source>
</evidence>
<organism evidence="1">
    <name type="scientific">marine sediment metagenome</name>
    <dbReference type="NCBI Taxonomy" id="412755"/>
    <lineage>
        <taxon>unclassified sequences</taxon>
        <taxon>metagenomes</taxon>
        <taxon>ecological metagenomes</taxon>
    </lineage>
</organism>
<name>X1PP60_9ZZZZ</name>
<proteinExistence type="predicted"/>
<evidence type="ECO:0000313" key="1">
    <source>
        <dbReference type="EMBL" id="GAI58072.1"/>
    </source>
</evidence>
<gene>
    <name evidence="1" type="ORF">S06H3_57263</name>
</gene>